<sequence>MPEGLQHMRYQNRPTTKKEIKCFEMPPCAVHTQDIYPSGWVKCTHPEGVRYFHHNEKHVYTDSNICDEHIYHDLMEDIDTILRHRVKWVVDLPYVDLVINTRYCDEDPTRTFSAYYFISHSYFSVFFMDHYKMDSLSVNNQVYGPTSWDHLGYEIEAQYWYHVQLYPHSRFLTRETIAQLRDVVLHFIGDTMTSPTSTAPYSMQDLRDILALTRDMERNLDLPAWVGTQSLLARQMFIFCRAKYLHFHGEPHARVERDVSVYGDIYKRTWLVKYLSPILFFAPDFHLKNLQSMWVDRIMHKSVFRDAMKKMNEEWDRYVLFATVMLSANVGFLAIQSVDNDTSPQRSAAQIASYVSMLASIGSIVLGLHLSRQNKTKDRENVDNITEVVSTTVITWSKFSGQLTSVAATVYGASFSVNIWRPRGSRYII</sequence>
<name>A0A8H8CIU0_PSICU</name>
<gene>
    <name evidence="2" type="ORF">JR316_006640</name>
</gene>
<comment type="caution">
    <text evidence="2">The sequence shown here is derived from an EMBL/GenBank/DDBJ whole genome shotgun (WGS) entry which is preliminary data.</text>
</comment>
<reference evidence="2" key="1">
    <citation type="submission" date="2021-02" db="EMBL/GenBank/DDBJ databases">
        <title>Psilocybe cubensis genome.</title>
        <authorList>
            <person name="Mckernan K.J."/>
            <person name="Crawford S."/>
            <person name="Trippe A."/>
            <person name="Kane L.T."/>
            <person name="Mclaughlin S."/>
        </authorList>
    </citation>
    <scope>NUCLEOTIDE SEQUENCE [LARGE SCALE GENOMIC DNA]</scope>
    <source>
        <strain evidence="2">MGC-MH-2018</strain>
    </source>
</reference>
<organism evidence="2">
    <name type="scientific">Psilocybe cubensis</name>
    <name type="common">Psychedelic mushroom</name>
    <name type="synonym">Stropharia cubensis</name>
    <dbReference type="NCBI Taxonomy" id="181762"/>
    <lineage>
        <taxon>Eukaryota</taxon>
        <taxon>Fungi</taxon>
        <taxon>Dikarya</taxon>
        <taxon>Basidiomycota</taxon>
        <taxon>Agaricomycotina</taxon>
        <taxon>Agaricomycetes</taxon>
        <taxon>Agaricomycetidae</taxon>
        <taxon>Agaricales</taxon>
        <taxon>Agaricineae</taxon>
        <taxon>Strophariaceae</taxon>
        <taxon>Psilocybe</taxon>
    </lineage>
</organism>
<evidence type="ECO:0000313" key="2">
    <source>
        <dbReference type="EMBL" id="KAG5168047.1"/>
    </source>
</evidence>
<feature type="transmembrane region" description="Helical" evidence="1">
    <location>
        <begin position="318"/>
        <end position="336"/>
    </location>
</feature>
<proteinExistence type="predicted"/>
<feature type="transmembrane region" description="Helical" evidence="1">
    <location>
        <begin position="348"/>
        <end position="370"/>
    </location>
</feature>
<evidence type="ECO:0000256" key="1">
    <source>
        <dbReference type="SAM" id="Phobius"/>
    </source>
</evidence>
<dbReference type="EMBL" id="JAFIQS010000006">
    <property type="protein sequence ID" value="KAG5168047.1"/>
    <property type="molecule type" value="Genomic_DNA"/>
</dbReference>
<keyword evidence="1" id="KW-1133">Transmembrane helix</keyword>
<keyword evidence="1" id="KW-0472">Membrane</keyword>
<protein>
    <submittedName>
        <fullName evidence="2">Uncharacterized protein</fullName>
    </submittedName>
</protein>
<keyword evidence="1" id="KW-0812">Transmembrane</keyword>
<dbReference type="AlphaFoldDB" id="A0A8H8CIU0"/>
<dbReference type="OrthoDB" id="2657661at2759"/>
<accession>A0A8H8CIU0</accession>